<reference evidence="8 9" key="1">
    <citation type="journal article" date="2016" name="Nat. Commun.">
        <title>Thousands of microbial genomes shed light on interconnected biogeochemical processes in an aquifer system.</title>
        <authorList>
            <person name="Anantharaman K."/>
            <person name="Brown C.T."/>
            <person name="Hug L.A."/>
            <person name="Sharon I."/>
            <person name="Castelle C.J."/>
            <person name="Probst A.J."/>
            <person name="Thomas B.C."/>
            <person name="Singh A."/>
            <person name="Wilkins M.J."/>
            <person name="Karaoz U."/>
            <person name="Brodie E.L."/>
            <person name="Williams K.H."/>
            <person name="Hubbard S.S."/>
            <person name="Banfield J.F."/>
        </authorList>
    </citation>
    <scope>NUCLEOTIDE SEQUENCE [LARGE SCALE GENOMIC DNA]</scope>
</reference>
<feature type="domain" description="Formyl transferase C-terminal" evidence="7">
    <location>
        <begin position="213"/>
        <end position="262"/>
    </location>
</feature>
<dbReference type="SUPFAM" id="SSF53328">
    <property type="entry name" value="Formyltransferase"/>
    <property type="match status" value="1"/>
</dbReference>
<comment type="function">
    <text evidence="5">Attaches a formyl group to the free amino group of methionyl-tRNA(fMet). The formyl group appears to play a dual role in the initiator identity of N-formylmethionyl-tRNA by promoting its recognition by IF2 and preventing the misappropriation of this tRNA by the elongation apparatus.</text>
</comment>
<dbReference type="AlphaFoldDB" id="A0A1G2CR96"/>
<evidence type="ECO:0000313" key="9">
    <source>
        <dbReference type="Proteomes" id="UP000178841"/>
    </source>
</evidence>
<evidence type="ECO:0000259" key="6">
    <source>
        <dbReference type="Pfam" id="PF00551"/>
    </source>
</evidence>
<dbReference type="InterPro" id="IPR036477">
    <property type="entry name" value="Formyl_transf_N_sf"/>
</dbReference>
<sequence>MESTSNGVRSNCKIAFFGTPNFAVVILKELKKKGIGPGLVITAPDKPRGRGMKLTPPPVKVWAEDNSIEYIQPEKLDSEFIEKLKIENYKLFVVAAYGKILRQEILDIPKYGTLNVHPSLLPKLRGASPIEGAVLEGEKETGVSIMILDSEMDHGPILAQEKIKLNGQEKAPELENKLAKIGGKLLAQTIPKWIKEDIKKIEQNHSLATFTKKITKDDGLIDPNGDSEINWRKFRAFYGWPGIYFFINGERIIVKDASLENGIFKIKRVLPEGRKEVDYEIFKKSI</sequence>
<dbReference type="GO" id="GO:0005829">
    <property type="term" value="C:cytosol"/>
    <property type="evidence" value="ECO:0007669"/>
    <property type="project" value="TreeGrafter"/>
</dbReference>
<proteinExistence type="inferred from homology"/>
<protein>
    <recommendedName>
        <fullName evidence="2 5">Methionyl-tRNA formyltransferase</fullName>
        <ecNumber evidence="2 5">2.1.2.9</ecNumber>
    </recommendedName>
</protein>
<name>A0A1G2CR96_9BACT</name>
<organism evidence="8 9">
    <name type="scientific">Candidatus Lloydbacteria bacterium RIFCSPHIGHO2_01_FULL_41_20</name>
    <dbReference type="NCBI Taxonomy" id="1798657"/>
    <lineage>
        <taxon>Bacteria</taxon>
        <taxon>Candidatus Lloydiibacteriota</taxon>
    </lineage>
</organism>
<comment type="similarity">
    <text evidence="1 5">Belongs to the Fmt family.</text>
</comment>
<dbReference type="EC" id="2.1.2.9" evidence="2 5"/>
<evidence type="ECO:0000259" key="7">
    <source>
        <dbReference type="Pfam" id="PF02911"/>
    </source>
</evidence>
<dbReference type="CDD" id="cd08646">
    <property type="entry name" value="FMT_core_Met-tRNA-FMT_N"/>
    <property type="match status" value="1"/>
</dbReference>
<feature type="domain" description="Formyl transferase N-terminal" evidence="6">
    <location>
        <begin position="13"/>
        <end position="189"/>
    </location>
</feature>
<dbReference type="EMBL" id="MHLH01000015">
    <property type="protein sequence ID" value="OGZ03732.1"/>
    <property type="molecule type" value="Genomic_DNA"/>
</dbReference>
<dbReference type="Gene3D" id="3.40.50.12230">
    <property type="match status" value="1"/>
</dbReference>
<dbReference type="Proteomes" id="UP000178841">
    <property type="component" value="Unassembled WGS sequence"/>
</dbReference>
<evidence type="ECO:0000313" key="8">
    <source>
        <dbReference type="EMBL" id="OGZ03732.1"/>
    </source>
</evidence>
<evidence type="ECO:0000256" key="2">
    <source>
        <dbReference type="ARBA" id="ARBA00012261"/>
    </source>
</evidence>
<dbReference type="InterPro" id="IPR005794">
    <property type="entry name" value="Fmt"/>
</dbReference>
<evidence type="ECO:0000256" key="4">
    <source>
        <dbReference type="ARBA" id="ARBA00022917"/>
    </source>
</evidence>
<dbReference type="Pfam" id="PF00551">
    <property type="entry name" value="Formyl_trans_N"/>
    <property type="match status" value="1"/>
</dbReference>
<keyword evidence="3 5" id="KW-0808">Transferase</keyword>
<evidence type="ECO:0000256" key="5">
    <source>
        <dbReference type="HAMAP-Rule" id="MF_00182"/>
    </source>
</evidence>
<dbReference type="Pfam" id="PF02911">
    <property type="entry name" value="Formyl_trans_C"/>
    <property type="match status" value="1"/>
</dbReference>
<dbReference type="PANTHER" id="PTHR11138">
    <property type="entry name" value="METHIONYL-TRNA FORMYLTRANSFERASE"/>
    <property type="match status" value="1"/>
</dbReference>
<feature type="binding site" evidence="5">
    <location>
        <begin position="119"/>
        <end position="122"/>
    </location>
    <ligand>
        <name>(6S)-5,6,7,8-tetrahydrofolate</name>
        <dbReference type="ChEBI" id="CHEBI:57453"/>
    </ligand>
</feature>
<accession>A0A1G2CR96</accession>
<comment type="caution">
    <text evidence="8">The sequence shown here is derived from an EMBL/GenBank/DDBJ whole genome shotgun (WGS) entry which is preliminary data.</text>
</comment>
<dbReference type="SUPFAM" id="SSF50486">
    <property type="entry name" value="FMT C-terminal domain-like"/>
    <property type="match status" value="1"/>
</dbReference>
<keyword evidence="4 5" id="KW-0648">Protein biosynthesis</keyword>
<comment type="catalytic activity">
    <reaction evidence="5">
        <text>L-methionyl-tRNA(fMet) + (6R)-10-formyltetrahydrofolate = N-formyl-L-methionyl-tRNA(fMet) + (6S)-5,6,7,8-tetrahydrofolate + H(+)</text>
        <dbReference type="Rhea" id="RHEA:24380"/>
        <dbReference type="Rhea" id="RHEA-COMP:9952"/>
        <dbReference type="Rhea" id="RHEA-COMP:9953"/>
        <dbReference type="ChEBI" id="CHEBI:15378"/>
        <dbReference type="ChEBI" id="CHEBI:57453"/>
        <dbReference type="ChEBI" id="CHEBI:78530"/>
        <dbReference type="ChEBI" id="CHEBI:78844"/>
        <dbReference type="ChEBI" id="CHEBI:195366"/>
        <dbReference type="EC" id="2.1.2.9"/>
    </reaction>
</comment>
<dbReference type="NCBIfam" id="TIGR00460">
    <property type="entry name" value="fmt"/>
    <property type="match status" value="1"/>
</dbReference>
<dbReference type="HAMAP" id="MF_00182">
    <property type="entry name" value="Formyl_trans"/>
    <property type="match status" value="1"/>
</dbReference>
<evidence type="ECO:0000256" key="1">
    <source>
        <dbReference type="ARBA" id="ARBA00010699"/>
    </source>
</evidence>
<evidence type="ECO:0000256" key="3">
    <source>
        <dbReference type="ARBA" id="ARBA00022679"/>
    </source>
</evidence>
<gene>
    <name evidence="5" type="primary">fmt</name>
    <name evidence="8" type="ORF">A2648_02140</name>
</gene>
<dbReference type="InterPro" id="IPR011034">
    <property type="entry name" value="Formyl_transferase-like_C_sf"/>
</dbReference>
<dbReference type="InterPro" id="IPR005793">
    <property type="entry name" value="Formyl_trans_C"/>
</dbReference>
<dbReference type="STRING" id="1798657.A2648_02140"/>
<dbReference type="GO" id="GO:0004479">
    <property type="term" value="F:methionyl-tRNA formyltransferase activity"/>
    <property type="evidence" value="ECO:0007669"/>
    <property type="project" value="UniProtKB-UniRule"/>
</dbReference>
<dbReference type="InterPro" id="IPR002376">
    <property type="entry name" value="Formyl_transf_N"/>
</dbReference>
<dbReference type="InterPro" id="IPR041711">
    <property type="entry name" value="Met-tRNA-FMT_N"/>
</dbReference>
<dbReference type="PANTHER" id="PTHR11138:SF5">
    <property type="entry name" value="METHIONYL-TRNA FORMYLTRANSFERASE, MITOCHONDRIAL"/>
    <property type="match status" value="1"/>
</dbReference>